<keyword evidence="2 4" id="KW-0238">DNA-binding</keyword>
<dbReference type="RefSeq" id="WP_378593308.1">
    <property type="nucleotide sequence ID" value="NZ_JBHSKD010000027.1"/>
</dbReference>
<keyword evidence="7" id="KW-1185">Reference proteome</keyword>
<dbReference type="PANTHER" id="PTHR30055:SF234">
    <property type="entry name" value="HTH-TYPE TRANSCRIPTIONAL REGULATOR BETI"/>
    <property type="match status" value="1"/>
</dbReference>
<dbReference type="InterPro" id="IPR025996">
    <property type="entry name" value="MT1864/Rv1816-like_C"/>
</dbReference>
<gene>
    <name evidence="6" type="ORF">ACFPGP_21640</name>
</gene>
<dbReference type="SUPFAM" id="SSF48498">
    <property type="entry name" value="Tetracyclin repressor-like, C-terminal domain"/>
    <property type="match status" value="1"/>
</dbReference>
<dbReference type="PANTHER" id="PTHR30055">
    <property type="entry name" value="HTH-TYPE TRANSCRIPTIONAL REGULATOR RUTR"/>
    <property type="match status" value="1"/>
</dbReference>
<dbReference type="PROSITE" id="PS50977">
    <property type="entry name" value="HTH_TETR_2"/>
    <property type="match status" value="1"/>
</dbReference>
<evidence type="ECO:0000259" key="5">
    <source>
        <dbReference type="PROSITE" id="PS50977"/>
    </source>
</evidence>
<dbReference type="Proteomes" id="UP001596087">
    <property type="component" value="Unassembled WGS sequence"/>
</dbReference>
<dbReference type="InterPro" id="IPR036271">
    <property type="entry name" value="Tet_transcr_reg_TetR-rel_C_sf"/>
</dbReference>
<name>A0ABW0BPS4_9ACTN</name>
<dbReference type="SUPFAM" id="SSF46689">
    <property type="entry name" value="Homeodomain-like"/>
    <property type="match status" value="1"/>
</dbReference>
<organism evidence="6 7">
    <name type="scientific">Nocardioides taihuensis</name>
    <dbReference type="NCBI Taxonomy" id="1835606"/>
    <lineage>
        <taxon>Bacteria</taxon>
        <taxon>Bacillati</taxon>
        <taxon>Actinomycetota</taxon>
        <taxon>Actinomycetes</taxon>
        <taxon>Propionibacteriales</taxon>
        <taxon>Nocardioidaceae</taxon>
        <taxon>Nocardioides</taxon>
    </lineage>
</organism>
<evidence type="ECO:0000256" key="1">
    <source>
        <dbReference type="ARBA" id="ARBA00023015"/>
    </source>
</evidence>
<keyword evidence="3" id="KW-0804">Transcription</keyword>
<reference evidence="7" key="1">
    <citation type="journal article" date="2019" name="Int. J. Syst. Evol. Microbiol.">
        <title>The Global Catalogue of Microorganisms (GCM) 10K type strain sequencing project: providing services to taxonomists for standard genome sequencing and annotation.</title>
        <authorList>
            <consortium name="The Broad Institute Genomics Platform"/>
            <consortium name="The Broad Institute Genome Sequencing Center for Infectious Disease"/>
            <person name="Wu L."/>
            <person name="Ma J."/>
        </authorList>
    </citation>
    <scope>NUCLEOTIDE SEQUENCE [LARGE SCALE GENOMIC DNA]</scope>
    <source>
        <strain evidence="7">DFY41</strain>
    </source>
</reference>
<evidence type="ECO:0000256" key="2">
    <source>
        <dbReference type="ARBA" id="ARBA00023125"/>
    </source>
</evidence>
<dbReference type="Pfam" id="PF00440">
    <property type="entry name" value="TetR_N"/>
    <property type="match status" value="1"/>
</dbReference>
<evidence type="ECO:0000313" key="6">
    <source>
        <dbReference type="EMBL" id="MFC5179299.1"/>
    </source>
</evidence>
<keyword evidence="1" id="KW-0805">Transcription regulation</keyword>
<dbReference type="InterPro" id="IPR009057">
    <property type="entry name" value="Homeodomain-like_sf"/>
</dbReference>
<evidence type="ECO:0000256" key="3">
    <source>
        <dbReference type="ARBA" id="ARBA00023163"/>
    </source>
</evidence>
<comment type="caution">
    <text evidence="6">The sequence shown here is derived from an EMBL/GenBank/DDBJ whole genome shotgun (WGS) entry which is preliminary data.</text>
</comment>
<dbReference type="InterPro" id="IPR050109">
    <property type="entry name" value="HTH-type_TetR-like_transc_reg"/>
</dbReference>
<feature type="DNA-binding region" description="H-T-H motif" evidence="4">
    <location>
        <begin position="30"/>
        <end position="49"/>
    </location>
</feature>
<dbReference type="InterPro" id="IPR001647">
    <property type="entry name" value="HTH_TetR"/>
</dbReference>
<sequence>MSAYHHGNLRAALVASGVELARTEGADGLVLREVARRTGVSHNAAYRHFADRAQLEAAVALAALGELGRAMTEALADLPDGEPEEQARSRLRLLGAAYVHFALREPGLFRIGFSSTAHKEPMDTGDVPPGTDPYSLLGGALDDLVATGAMPEENRPGAETACWSAVHGFAELHLDGPLAHDPPAQREADLDLLLRAVERALTSTPTEVGA</sequence>
<protein>
    <submittedName>
        <fullName evidence="6">TetR/AcrR family transcriptional regulator</fullName>
    </submittedName>
</protein>
<dbReference type="EMBL" id="JBHSKD010000027">
    <property type="protein sequence ID" value="MFC5179299.1"/>
    <property type="molecule type" value="Genomic_DNA"/>
</dbReference>
<proteinExistence type="predicted"/>
<dbReference type="Pfam" id="PF13305">
    <property type="entry name" value="TetR_C_33"/>
    <property type="match status" value="1"/>
</dbReference>
<accession>A0ABW0BPS4</accession>
<feature type="domain" description="HTH tetR-type" evidence="5">
    <location>
        <begin position="7"/>
        <end position="67"/>
    </location>
</feature>
<evidence type="ECO:0000256" key="4">
    <source>
        <dbReference type="PROSITE-ProRule" id="PRU00335"/>
    </source>
</evidence>
<evidence type="ECO:0000313" key="7">
    <source>
        <dbReference type="Proteomes" id="UP001596087"/>
    </source>
</evidence>
<dbReference type="Gene3D" id="1.10.357.10">
    <property type="entry name" value="Tetracycline Repressor, domain 2"/>
    <property type="match status" value="1"/>
</dbReference>